<dbReference type="GO" id="GO:0005576">
    <property type="term" value="C:extracellular region"/>
    <property type="evidence" value="ECO:0007669"/>
    <property type="project" value="TreeGrafter"/>
</dbReference>
<dbReference type="EMBL" id="CM031823">
    <property type="protein sequence ID" value="KAG6628034.1"/>
    <property type="molecule type" value="Genomic_DNA"/>
</dbReference>
<keyword evidence="3" id="KW-1185">Reference proteome</keyword>
<dbReference type="PANTHER" id="PTHR11177">
    <property type="entry name" value="CHITINASE"/>
    <property type="match status" value="1"/>
</dbReference>
<evidence type="ECO:0000259" key="1">
    <source>
        <dbReference type="PROSITE" id="PS51910"/>
    </source>
</evidence>
<dbReference type="GO" id="GO:0008061">
    <property type="term" value="F:chitin binding"/>
    <property type="evidence" value="ECO:0007669"/>
    <property type="project" value="InterPro"/>
</dbReference>
<organism evidence="2 3">
    <name type="scientific">Carya illinoinensis</name>
    <name type="common">Pecan</name>
    <dbReference type="NCBI Taxonomy" id="32201"/>
    <lineage>
        <taxon>Eukaryota</taxon>
        <taxon>Viridiplantae</taxon>
        <taxon>Streptophyta</taxon>
        <taxon>Embryophyta</taxon>
        <taxon>Tracheophyta</taxon>
        <taxon>Spermatophyta</taxon>
        <taxon>Magnoliopsida</taxon>
        <taxon>eudicotyledons</taxon>
        <taxon>Gunneridae</taxon>
        <taxon>Pentapetalae</taxon>
        <taxon>rosids</taxon>
        <taxon>fabids</taxon>
        <taxon>Fagales</taxon>
        <taxon>Juglandaceae</taxon>
        <taxon>Carya</taxon>
    </lineage>
</organism>
<dbReference type="InterPro" id="IPR050314">
    <property type="entry name" value="Glycosyl_Hydrlase_18"/>
</dbReference>
<reference evidence="2" key="1">
    <citation type="submission" date="2020-12" db="EMBL/GenBank/DDBJ databases">
        <title>WGS assembly of Carya illinoinensis cv. Pawnee.</title>
        <authorList>
            <person name="Platts A."/>
            <person name="Shu S."/>
            <person name="Wright S."/>
            <person name="Barry K."/>
            <person name="Edger P."/>
            <person name="Pires J.C."/>
            <person name="Schmutz J."/>
        </authorList>
    </citation>
    <scope>NUCLEOTIDE SEQUENCE</scope>
    <source>
        <tissue evidence="2">Leaf</tissue>
    </source>
</reference>
<dbReference type="InterPro" id="IPR001223">
    <property type="entry name" value="Glyco_hydro18_cat"/>
</dbReference>
<dbReference type="PANTHER" id="PTHR11177:SF383">
    <property type="entry name" value="GLYCOSYL HYDROLASE FAMILY PROTEIN WITH CHITINASE INSERTION DOMAIN-CONTAINING PROTEIN"/>
    <property type="match status" value="1"/>
</dbReference>
<feature type="domain" description="GH18" evidence="1">
    <location>
        <begin position="10"/>
        <end position="364"/>
    </location>
</feature>
<comment type="caution">
    <text evidence="2">The sequence shown here is derived from an EMBL/GenBank/DDBJ whole genome shotgun (WGS) entry which is preliminary data.</text>
</comment>
<dbReference type="Proteomes" id="UP000811609">
    <property type="component" value="Chromosome 15"/>
</dbReference>
<dbReference type="GO" id="GO:0004568">
    <property type="term" value="F:chitinase activity"/>
    <property type="evidence" value="ECO:0007669"/>
    <property type="project" value="TreeGrafter"/>
</dbReference>
<sequence>MASSAGSTDVVKAGYWFVGYDNIRPVAEIPSQRFTHLYAGFAVVNIDTGEVTFPPEYEQEFKTFPDTVRQRNPTVKALLSIGGPGSPDISLVVRDDARRTKFIETSKNLAMDQSGYNGLDLCWLYPSPLDNVSDLMDFLKQWRGAVSQDDKKENKDDKFLLTAAVFYHPAIPSSGGRFFNYPNISVFLDWINVLAIDFCTSSNLSWETGPVHAWSNSKEKSRYGPCGSDGIRHWINSGVATNKLVLGLPFHGYEWILNDPMDYGFFAPAHKKDESPEPYSTIHAKILNNNFDTKYDGEYVATYSHKDRIWIGYDDITSIREKVTEAIEMDLGGYFAWHVGEDDRTWTLSVEAFFAGKRPIARPS</sequence>
<dbReference type="GO" id="GO:0006032">
    <property type="term" value="P:chitin catabolic process"/>
    <property type="evidence" value="ECO:0007669"/>
    <property type="project" value="TreeGrafter"/>
</dbReference>
<dbReference type="AlphaFoldDB" id="A0A8T1NG11"/>
<dbReference type="InterPro" id="IPR011583">
    <property type="entry name" value="Chitinase_II/V-like_cat"/>
</dbReference>
<evidence type="ECO:0000313" key="3">
    <source>
        <dbReference type="Proteomes" id="UP000811609"/>
    </source>
</evidence>
<dbReference type="GO" id="GO:0005975">
    <property type="term" value="P:carbohydrate metabolic process"/>
    <property type="evidence" value="ECO:0007669"/>
    <property type="project" value="InterPro"/>
</dbReference>
<dbReference type="SMART" id="SM00636">
    <property type="entry name" value="Glyco_18"/>
    <property type="match status" value="1"/>
</dbReference>
<evidence type="ECO:0000313" key="2">
    <source>
        <dbReference type="EMBL" id="KAG6628034.1"/>
    </source>
</evidence>
<dbReference type="PROSITE" id="PS51910">
    <property type="entry name" value="GH18_2"/>
    <property type="match status" value="1"/>
</dbReference>
<gene>
    <name evidence="2" type="ORF">CIPAW_15G172100</name>
</gene>
<proteinExistence type="predicted"/>
<protein>
    <recommendedName>
        <fullName evidence="1">GH18 domain-containing protein</fullName>
    </recommendedName>
</protein>
<accession>A0A8T1NG11</accession>
<name>A0A8T1NG11_CARIL</name>
<dbReference type="Pfam" id="PF00704">
    <property type="entry name" value="Glyco_hydro_18"/>
    <property type="match status" value="1"/>
</dbReference>